<accession>A0A2P8G0J5</accession>
<keyword evidence="2" id="KW-0378">Hydrolase</keyword>
<dbReference type="SUPFAM" id="SSF49464">
    <property type="entry name" value="Carboxypeptidase regulatory domain-like"/>
    <property type="match status" value="1"/>
</dbReference>
<reference evidence="2 3" key="1">
    <citation type="submission" date="2018-03" db="EMBL/GenBank/DDBJ databases">
        <title>Genomic Encyclopedia of Archaeal and Bacterial Type Strains, Phase II (KMG-II): from individual species to whole genera.</title>
        <authorList>
            <person name="Goeker M."/>
        </authorList>
    </citation>
    <scope>NUCLEOTIDE SEQUENCE [LARGE SCALE GENOMIC DNA]</scope>
    <source>
        <strain evidence="2 3">DSM 18107</strain>
    </source>
</reference>
<dbReference type="AlphaFoldDB" id="A0A2P8G0J5"/>
<feature type="chain" id="PRO_5015180156" evidence="1">
    <location>
        <begin position="22"/>
        <end position="851"/>
    </location>
</feature>
<keyword evidence="2" id="KW-0645">Protease</keyword>
<sequence length="851" mass="98023">MRGAKALLALIFFFISYHTQAGIIRGKVTNEKKEALPFASVFIKGTTNGTTTNSAGQFHLDVPSGTYILVCQYMGYKKEEKQVTVTEAEQEISFILAPLSLQIKEVVVKSGGEDPAYAIIRQAIKKRSFYLDQVKEYTCNDYIKGIFKMRDMPNSFLGQKIDKGDVEDMGLDSNKRGVLFLSESVTKVAVKRPDDVKIEVLSARQSGGGFGFSFPAFIDFYENNVTAMISQFNKRGFISPIAENALFYYKYRLEGVFQDDGKTVNKIKVIPRRKYEPLFSGYIFITNDDWRIHSIDMMVTQEYQLEIMDTLHITQIHVPVNADVWRTKDQVINVTIKQFGFNVVGSFVNVYSNYNVTPNFQKKYFDRTIMRYDTAFDRKQLTYWDSVRPVPLEPEEVSDFHKKDSMARARKDSAQSIWRLDTLKARQKPINPLKLFYSMGGVEHKYYFKRDTGIYYHTLEMKSLLTQVEYNTVEGISVNLEPQLTLDLPRKQELRIIPRVRYGFSNTHLNAYTYLAWEKEAKLAGRYGQNTWTIGGGKRISQFNRDNPIAPIANIFYTLLFKDNYMKLYENWFGELRFRRRFESSATITAGISYEDRIPVENTTDYSFRKDSGKHFLPNHPYELAAIPFNRNQALVLNVSFSFQPGQRFIELPDRKVAIGSKYPVFRVGYSKGIPDIAGSDANFDKWNFEVRDNVNLKLFGEFQYRFGAGGFLNSQHVDIPDFQHFNGNQTFYNIKYLNSFQLAPYYRYSNTASLYGTANVEHHFNGLLTNKIPFFNRLKWNLVAGSNAFYVNRDNNYVEVFAGLENILKVIRVDVIAGYQSKDDTRIGVRVGFGGLFGGLVRPQQDEAVQ</sequence>
<gene>
    <name evidence="2" type="ORF">CLV42_10921</name>
</gene>
<organism evidence="2 3">
    <name type="scientific">Chitinophaga ginsengisoli</name>
    <dbReference type="NCBI Taxonomy" id="363837"/>
    <lineage>
        <taxon>Bacteria</taxon>
        <taxon>Pseudomonadati</taxon>
        <taxon>Bacteroidota</taxon>
        <taxon>Chitinophagia</taxon>
        <taxon>Chitinophagales</taxon>
        <taxon>Chitinophagaceae</taxon>
        <taxon>Chitinophaga</taxon>
    </lineage>
</organism>
<keyword evidence="1" id="KW-0732">Signal</keyword>
<keyword evidence="3" id="KW-1185">Reference proteome</keyword>
<name>A0A2P8G0J5_9BACT</name>
<dbReference type="OrthoDB" id="983143at2"/>
<proteinExistence type="predicted"/>
<evidence type="ECO:0000313" key="3">
    <source>
        <dbReference type="Proteomes" id="UP000240978"/>
    </source>
</evidence>
<dbReference type="RefSeq" id="WP_106603849.1">
    <property type="nucleotide sequence ID" value="NZ_PYGK01000009.1"/>
</dbReference>
<feature type="signal peptide" evidence="1">
    <location>
        <begin position="1"/>
        <end position="21"/>
    </location>
</feature>
<dbReference type="Gene3D" id="2.60.40.1120">
    <property type="entry name" value="Carboxypeptidase-like, regulatory domain"/>
    <property type="match status" value="1"/>
</dbReference>
<dbReference type="Pfam" id="PF13715">
    <property type="entry name" value="CarbopepD_reg_2"/>
    <property type="match status" value="1"/>
</dbReference>
<evidence type="ECO:0000256" key="1">
    <source>
        <dbReference type="SAM" id="SignalP"/>
    </source>
</evidence>
<protein>
    <submittedName>
        <fullName evidence="2">Carboxypeptidase-like protein</fullName>
    </submittedName>
</protein>
<dbReference type="Pfam" id="PF18939">
    <property type="entry name" value="DUF5686"/>
    <property type="match status" value="1"/>
</dbReference>
<comment type="caution">
    <text evidence="2">The sequence shown here is derived from an EMBL/GenBank/DDBJ whole genome shotgun (WGS) entry which is preliminary data.</text>
</comment>
<dbReference type="InterPro" id="IPR008969">
    <property type="entry name" value="CarboxyPept-like_regulatory"/>
</dbReference>
<dbReference type="InterPro" id="IPR043741">
    <property type="entry name" value="DUF5686"/>
</dbReference>
<keyword evidence="2" id="KW-0121">Carboxypeptidase</keyword>
<dbReference type="GO" id="GO:0004180">
    <property type="term" value="F:carboxypeptidase activity"/>
    <property type="evidence" value="ECO:0007669"/>
    <property type="project" value="UniProtKB-KW"/>
</dbReference>
<dbReference type="EMBL" id="PYGK01000009">
    <property type="protein sequence ID" value="PSL27489.1"/>
    <property type="molecule type" value="Genomic_DNA"/>
</dbReference>
<evidence type="ECO:0000313" key="2">
    <source>
        <dbReference type="EMBL" id="PSL27489.1"/>
    </source>
</evidence>
<dbReference type="Proteomes" id="UP000240978">
    <property type="component" value="Unassembled WGS sequence"/>
</dbReference>